<evidence type="ECO:0000313" key="1">
    <source>
        <dbReference type="EMBL" id="MCZ0863557.1"/>
    </source>
</evidence>
<accession>A0ABT4IP78</accession>
<comment type="caution">
    <text evidence="1">The sequence shown here is derived from an EMBL/GenBank/DDBJ whole genome shotgun (WGS) entry which is preliminary data.</text>
</comment>
<keyword evidence="2" id="KW-1185">Reference proteome</keyword>
<dbReference type="EMBL" id="JAPTGC010000040">
    <property type="protein sequence ID" value="MCZ0863557.1"/>
    <property type="molecule type" value="Genomic_DNA"/>
</dbReference>
<gene>
    <name evidence="1" type="ORF">O0S09_09925</name>
</gene>
<dbReference type="RefSeq" id="WP_268923824.1">
    <property type="nucleotide sequence ID" value="NZ_JAPTGC010000040.1"/>
</dbReference>
<proteinExistence type="predicted"/>
<protein>
    <recommendedName>
        <fullName evidence="3">CopG family transcriptional regulator</fullName>
    </recommendedName>
</protein>
<organism evidence="1 2">
    <name type="scientific">Methanocorpusculum vombati</name>
    <dbReference type="NCBI Taxonomy" id="3002864"/>
    <lineage>
        <taxon>Archaea</taxon>
        <taxon>Methanobacteriati</taxon>
        <taxon>Methanobacteriota</taxon>
        <taxon>Stenosarchaea group</taxon>
        <taxon>Methanomicrobia</taxon>
        <taxon>Methanomicrobiales</taxon>
        <taxon>Methanocorpusculaceae</taxon>
        <taxon>Methanocorpusculum</taxon>
    </lineage>
</organism>
<reference evidence="1" key="1">
    <citation type="submission" date="2022-12" db="EMBL/GenBank/DDBJ databases">
        <title>Isolation and characterisation of novel Methanocorpusculum spp. from native Australian herbivores indicates the genus is ancestrally host-associated.</title>
        <authorList>
            <person name="Volmer J.G."/>
            <person name="Soo R.M."/>
            <person name="Evans P.N."/>
            <person name="Hoedt E.C."/>
            <person name="Astorga Alsina A.L."/>
            <person name="Woodcroft B.J."/>
            <person name="Tyson G.W."/>
            <person name="Hugenholtz P."/>
            <person name="Morrison M."/>
        </authorList>
    </citation>
    <scope>NUCLEOTIDE SEQUENCE</scope>
    <source>
        <strain evidence="1">CW153</strain>
    </source>
</reference>
<evidence type="ECO:0008006" key="3">
    <source>
        <dbReference type="Google" id="ProtNLM"/>
    </source>
</evidence>
<feature type="non-terminal residue" evidence="1">
    <location>
        <position position="152"/>
    </location>
</feature>
<dbReference type="Proteomes" id="UP001141336">
    <property type="component" value="Unassembled WGS sequence"/>
</dbReference>
<evidence type="ECO:0000313" key="2">
    <source>
        <dbReference type="Proteomes" id="UP001141336"/>
    </source>
</evidence>
<name>A0ABT4IP78_9EURY</name>
<sequence length="152" mass="17103">MRLTLTANITPEEARLLDTILKAAGFPNRTDYLTALIHTTLYGRDADTRPPPDPVTDWIGAVRARAADHDRLLDAAFAVFDEIAFATIAMKGAGSVLAHIGSDLEAAIFERCGILPGAEDLRTYLRIYQNVRRPQLMQYRTEQVTEEYRRLR</sequence>